<protein>
    <submittedName>
        <fullName evidence="2">Uncharacterized protein</fullName>
    </submittedName>
</protein>
<reference evidence="2" key="2">
    <citation type="submission" date="2022-10" db="EMBL/GenBank/DDBJ databases">
        <authorList>
            <consortium name="ENA_rothamsted_submissions"/>
            <consortium name="culmorum"/>
            <person name="King R."/>
        </authorList>
    </citation>
    <scope>NUCLEOTIDE SEQUENCE</scope>
</reference>
<proteinExistence type="predicted"/>
<reference evidence="2" key="1">
    <citation type="submission" date="2022-01" db="EMBL/GenBank/DDBJ databases">
        <authorList>
            <person name="King R."/>
        </authorList>
    </citation>
    <scope>NUCLEOTIDE SEQUENCE</scope>
</reference>
<accession>A0A9N9RSP2</accession>
<evidence type="ECO:0000313" key="3">
    <source>
        <dbReference type="Proteomes" id="UP001153620"/>
    </source>
</evidence>
<evidence type="ECO:0000256" key="1">
    <source>
        <dbReference type="SAM" id="MobiDB-lite"/>
    </source>
</evidence>
<sequence>METKTHKSLETSTEISQNSLDFSSSDLGGGCDCNDLSDRKCHKDKEHSCEKKKKLDDKDPENGEISRCLLKPCKKTSDAEKNKSLKNKITRSDPKPGLFESFTSNISNLFNKKN</sequence>
<name>A0A9N9RSP2_9DIPT</name>
<feature type="region of interest" description="Disordered" evidence="1">
    <location>
        <begin position="76"/>
        <end position="97"/>
    </location>
</feature>
<dbReference type="Proteomes" id="UP001153620">
    <property type="component" value="Chromosome 2"/>
</dbReference>
<evidence type="ECO:0000313" key="2">
    <source>
        <dbReference type="EMBL" id="CAG9802899.1"/>
    </source>
</evidence>
<keyword evidence="3" id="KW-1185">Reference proteome</keyword>
<feature type="region of interest" description="Disordered" evidence="1">
    <location>
        <begin position="1"/>
        <end position="64"/>
    </location>
</feature>
<feature type="compositionally biased region" description="Basic and acidic residues" evidence="1">
    <location>
        <begin position="36"/>
        <end position="61"/>
    </location>
</feature>
<dbReference type="AlphaFoldDB" id="A0A9N9RSP2"/>
<organism evidence="2 3">
    <name type="scientific">Chironomus riparius</name>
    <dbReference type="NCBI Taxonomy" id="315576"/>
    <lineage>
        <taxon>Eukaryota</taxon>
        <taxon>Metazoa</taxon>
        <taxon>Ecdysozoa</taxon>
        <taxon>Arthropoda</taxon>
        <taxon>Hexapoda</taxon>
        <taxon>Insecta</taxon>
        <taxon>Pterygota</taxon>
        <taxon>Neoptera</taxon>
        <taxon>Endopterygota</taxon>
        <taxon>Diptera</taxon>
        <taxon>Nematocera</taxon>
        <taxon>Chironomoidea</taxon>
        <taxon>Chironomidae</taxon>
        <taxon>Chironominae</taxon>
        <taxon>Chironomus</taxon>
    </lineage>
</organism>
<dbReference type="EMBL" id="OU895878">
    <property type="protein sequence ID" value="CAG9802899.1"/>
    <property type="molecule type" value="Genomic_DNA"/>
</dbReference>
<gene>
    <name evidence="2" type="ORF">CHIRRI_LOCUS5804</name>
</gene>